<dbReference type="SUPFAM" id="SSF52317">
    <property type="entry name" value="Class I glutamine amidotransferase-like"/>
    <property type="match status" value="1"/>
</dbReference>
<dbReference type="InterPro" id="IPR011992">
    <property type="entry name" value="EF-hand-dom_pair"/>
</dbReference>
<dbReference type="InterPro" id="IPR027417">
    <property type="entry name" value="P-loop_NTPase"/>
</dbReference>
<feature type="region of interest" description="Disordered" evidence="11">
    <location>
        <begin position="316"/>
        <end position="336"/>
    </location>
</feature>
<comment type="similarity">
    <text evidence="2">Belongs to the tetraspanin (TM4SF) family.</text>
</comment>
<dbReference type="InterPro" id="IPR029062">
    <property type="entry name" value="Class_I_gatase-like"/>
</dbReference>
<dbReference type="CDD" id="cd03141">
    <property type="entry name" value="GATase1_Hsp31_like"/>
    <property type="match status" value="1"/>
</dbReference>
<dbReference type="CDD" id="cd03155">
    <property type="entry name" value="CD151_like_LEL"/>
    <property type="match status" value="1"/>
</dbReference>
<sequence>MGKAKELFLLCDKEGKGFITKRDMQTLQRELPLSPEQLDTVFESLDRESNGFLTPVEFNTGLGELVGQEDTTELSRGEAEEDTDQVDWSQEDAAIRFVNTLMELGADKLFKDQQELCSMWCELQRDRPELLSVLESVLIHTVSHLKDSIRERDSLEQALRRRESEHDQVIRSIYEEMENQLREERQKYQAQDSIRQMQRGKQLEEELKMREQELETTLTKQKELETRIRQLSSEQVNVKEQNQRLRSINIQLQEQVESSREQLQAALGQLSLLQLNAAQEQVTTQRNVMKVSRNIQKEKDSLFRQLELLRDMNKRLRDEKDAQHSQKRNPNVKKTLEKRGSVIGNYLLQDKPLKRQLSSSDELEQDKDKEVSNTSKRHQPSCRVRCENVEQTQTQSRLVDPQRVFKVVFLGNSGVGKSSFIQHYCTGCFCSKMSATVGIDFQMKTLTLDSTSITLQLWDTAGQERFRSITEQYYRKADSVLAMYDVTHSPSFTAVRGWMDSVKEKMCEGAVLMLLGNKLDLVDAHGREVATGEGQRLAEIDDIKCCFVVYAAAPSFVLRMQCQERMQHGGADDSPGKVAGGAVLTVGVWTLVEKSDYISLLNSSFYSASAYILIAAGVIVIVTGIIGCCATLKEMKSLLVVYLILLLFIFLLEIIAGVLAYINYQELDEELRQNLKVTMQQKYQQPGEESVTQAVDKLQQEFKCCGSNNFSDWTESVWIQAADNKRLVPDSCCKTPSDLCGHRDHPSNIYKVEGGCIMKLEDFILSQLYILGAVGIGIAFLQGKPIEFVGVDESTARWVQDFNVKPYATPAKLESIDGARYQALLIPDCPGALNDLAHSGSLHRILSHFISHQKPVCAVGQGVSALCCATEGQKWIFKGYSLTGPSVFELVRRPDFANLPLIVEDFVKDSGGSFTASEEDAVHVVVDRHLITGQNVQSTSLAVHNLILLCGSK</sequence>
<dbReference type="PRINTS" id="PR00449">
    <property type="entry name" value="RASTRNSFRMNG"/>
</dbReference>
<dbReference type="PANTHER" id="PTHR47977">
    <property type="entry name" value="RAS-RELATED PROTEIN RAB"/>
    <property type="match status" value="1"/>
</dbReference>
<feature type="transmembrane region" description="Helical" evidence="12">
    <location>
        <begin position="610"/>
        <end position="632"/>
    </location>
</feature>
<dbReference type="SMART" id="SM00173">
    <property type="entry name" value="RAS"/>
    <property type="match status" value="1"/>
</dbReference>
<dbReference type="InterPro" id="IPR008952">
    <property type="entry name" value="Tetraspanin_EC2_sf"/>
</dbReference>
<keyword evidence="5" id="KW-0315">Glutamine amidotransferase</keyword>
<dbReference type="Gene3D" id="1.10.1450.10">
    <property type="entry name" value="Tetraspanin"/>
    <property type="match status" value="1"/>
</dbReference>
<evidence type="ECO:0000256" key="1">
    <source>
        <dbReference type="ARBA" id="ARBA00004141"/>
    </source>
</evidence>
<feature type="region of interest" description="Disordered" evidence="11">
    <location>
        <begin position="357"/>
        <end position="382"/>
    </location>
</feature>
<dbReference type="PROSITE" id="PS51421">
    <property type="entry name" value="RAS"/>
    <property type="match status" value="1"/>
</dbReference>
<dbReference type="CDD" id="cd00154">
    <property type="entry name" value="Rab"/>
    <property type="match status" value="1"/>
</dbReference>
<accession>A0A6A4T863</accession>
<dbReference type="Pfam" id="PF00335">
    <property type="entry name" value="Tetraspanin"/>
    <property type="match status" value="1"/>
</dbReference>
<dbReference type="SMART" id="SM00176">
    <property type="entry name" value="RAN"/>
    <property type="match status" value="1"/>
</dbReference>
<organism evidence="14 15">
    <name type="scientific">Scophthalmus maximus</name>
    <name type="common">Turbot</name>
    <name type="synonym">Psetta maxima</name>
    <dbReference type="NCBI Taxonomy" id="52904"/>
    <lineage>
        <taxon>Eukaryota</taxon>
        <taxon>Metazoa</taxon>
        <taxon>Chordata</taxon>
        <taxon>Craniata</taxon>
        <taxon>Vertebrata</taxon>
        <taxon>Euteleostomi</taxon>
        <taxon>Actinopterygii</taxon>
        <taxon>Neopterygii</taxon>
        <taxon>Teleostei</taxon>
        <taxon>Neoteleostei</taxon>
        <taxon>Acanthomorphata</taxon>
        <taxon>Carangaria</taxon>
        <taxon>Pleuronectiformes</taxon>
        <taxon>Pleuronectoidei</taxon>
        <taxon>Scophthalmidae</taxon>
        <taxon>Scophthalmus</taxon>
    </lineage>
</organism>
<keyword evidence="4" id="KW-0547">Nucleotide-binding</keyword>
<evidence type="ECO:0000313" key="14">
    <source>
        <dbReference type="EMBL" id="KAF0041039.1"/>
    </source>
</evidence>
<evidence type="ECO:0000256" key="2">
    <source>
        <dbReference type="ARBA" id="ARBA00006840"/>
    </source>
</evidence>
<dbReference type="AlphaFoldDB" id="A0A6A4T863"/>
<dbReference type="Gene3D" id="1.10.238.10">
    <property type="entry name" value="EF-hand"/>
    <property type="match status" value="1"/>
</dbReference>
<dbReference type="Pfam" id="PF00071">
    <property type="entry name" value="Ras"/>
    <property type="match status" value="1"/>
</dbReference>
<feature type="domain" description="EF-hand" evidence="13">
    <location>
        <begin position="33"/>
        <end position="68"/>
    </location>
</feature>
<comment type="caution">
    <text evidence="14">The sequence shown here is derived from an EMBL/GenBank/DDBJ whole genome shotgun (WGS) entry which is preliminary data.</text>
</comment>
<evidence type="ECO:0000259" key="13">
    <source>
        <dbReference type="PROSITE" id="PS50222"/>
    </source>
</evidence>
<dbReference type="PROSITE" id="PS50222">
    <property type="entry name" value="EF_HAND_2"/>
    <property type="match status" value="1"/>
</dbReference>
<keyword evidence="7" id="KW-0342">GTP-binding</keyword>
<dbReference type="FunFam" id="3.40.50.300:FF:001129">
    <property type="entry name" value="ras-related protein Rab-44 isoform X2"/>
    <property type="match status" value="1"/>
</dbReference>
<evidence type="ECO:0000256" key="6">
    <source>
        <dbReference type="ARBA" id="ARBA00022989"/>
    </source>
</evidence>
<keyword evidence="8 12" id="KW-0472">Membrane</keyword>
<dbReference type="PROSITE" id="PS51419">
    <property type="entry name" value="RAB"/>
    <property type="match status" value="1"/>
</dbReference>
<reference evidence="14 15" key="1">
    <citation type="submission" date="2019-06" db="EMBL/GenBank/DDBJ databases">
        <title>Draft genomes of female and male turbot (Scophthalmus maximus).</title>
        <authorList>
            <person name="Xu H."/>
            <person name="Xu X.-W."/>
            <person name="Shao C."/>
            <person name="Chen S."/>
        </authorList>
    </citation>
    <scope>NUCLEOTIDE SEQUENCE [LARGE SCALE GENOMIC DNA]</scope>
    <source>
        <strain evidence="14">Ysfricsl-2016a</strain>
        <tissue evidence="14">Blood</tissue>
    </source>
</reference>
<dbReference type="SUPFAM" id="SSF47473">
    <property type="entry name" value="EF-hand"/>
    <property type="match status" value="1"/>
</dbReference>
<dbReference type="Gene3D" id="3.40.50.880">
    <property type="match status" value="1"/>
</dbReference>
<dbReference type="InterPro" id="IPR005225">
    <property type="entry name" value="Small_GTP-bd"/>
</dbReference>
<keyword evidence="9" id="KW-0449">Lipoprotein</keyword>
<dbReference type="InterPro" id="IPR018499">
    <property type="entry name" value="Tetraspanin/Peripherin"/>
</dbReference>
<dbReference type="FunFam" id="1.10.1450.10:FF:000005">
    <property type="entry name" value="Tetraspanin"/>
    <property type="match status" value="1"/>
</dbReference>
<evidence type="ECO:0000256" key="8">
    <source>
        <dbReference type="ARBA" id="ARBA00023136"/>
    </source>
</evidence>
<dbReference type="InterPro" id="IPR050227">
    <property type="entry name" value="Rab"/>
</dbReference>
<evidence type="ECO:0000256" key="10">
    <source>
        <dbReference type="SAM" id="Coils"/>
    </source>
</evidence>
<dbReference type="InterPro" id="IPR001806">
    <property type="entry name" value="Small_GTPase"/>
</dbReference>
<name>A0A6A4T863_SCOMX</name>
<evidence type="ECO:0000256" key="12">
    <source>
        <dbReference type="SAM" id="Phobius"/>
    </source>
</evidence>
<protein>
    <recommendedName>
        <fullName evidence="13">EF-hand domain-containing protein</fullName>
    </recommendedName>
</protein>
<keyword evidence="10" id="KW-0175">Coiled coil</keyword>
<dbReference type="SUPFAM" id="SSF52540">
    <property type="entry name" value="P-loop containing nucleoside triphosphate hydrolases"/>
    <property type="match status" value="1"/>
</dbReference>
<dbReference type="SMART" id="SM00175">
    <property type="entry name" value="RAB"/>
    <property type="match status" value="1"/>
</dbReference>
<feature type="coiled-coil region" evidence="10">
    <location>
        <begin position="145"/>
        <end position="269"/>
    </location>
</feature>
<evidence type="ECO:0000256" key="5">
    <source>
        <dbReference type="ARBA" id="ARBA00022962"/>
    </source>
</evidence>
<dbReference type="GO" id="GO:0003924">
    <property type="term" value="F:GTPase activity"/>
    <property type="evidence" value="ECO:0007669"/>
    <property type="project" value="InterPro"/>
</dbReference>
<dbReference type="NCBIfam" id="TIGR00231">
    <property type="entry name" value="small_GTP"/>
    <property type="match status" value="1"/>
</dbReference>
<dbReference type="Proteomes" id="UP000438429">
    <property type="component" value="Unassembled WGS sequence"/>
</dbReference>
<evidence type="ECO:0000256" key="7">
    <source>
        <dbReference type="ARBA" id="ARBA00023134"/>
    </source>
</evidence>
<comment type="subcellular location">
    <subcellularLocation>
        <location evidence="1">Membrane</location>
        <topology evidence="1">Multi-pass membrane protein</topology>
    </subcellularLocation>
</comment>
<evidence type="ECO:0000313" key="15">
    <source>
        <dbReference type="Proteomes" id="UP000438429"/>
    </source>
</evidence>
<dbReference type="SUPFAM" id="SSF48652">
    <property type="entry name" value="Tetraspanin"/>
    <property type="match status" value="1"/>
</dbReference>
<evidence type="ECO:0000256" key="3">
    <source>
        <dbReference type="ARBA" id="ARBA00022692"/>
    </source>
</evidence>
<feature type="transmembrane region" description="Helical" evidence="12">
    <location>
        <begin position="639"/>
        <end position="662"/>
    </location>
</feature>
<dbReference type="InterPro" id="IPR002048">
    <property type="entry name" value="EF_hand_dom"/>
</dbReference>
<keyword evidence="3 12" id="KW-0812">Transmembrane</keyword>
<dbReference type="GO" id="GO:0016020">
    <property type="term" value="C:membrane"/>
    <property type="evidence" value="ECO:0007669"/>
    <property type="project" value="UniProtKB-SubCell"/>
</dbReference>
<keyword evidence="6 12" id="KW-1133">Transmembrane helix</keyword>
<evidence type="ECO:0000256" key="4">
    <source>
        <dbReference type="ARBA" id="ARBA00022741"/>
    </source>
</evidence>
<gene>
    <name evidence="14" type="ORF">F2P81_006937</name>
</gene>
<proteinExistence type="inferred from homology"/>
<evidence type="ECO:0000256" key="9">
    <source>
        <dbReference type="ARBA" id="ARBA00023288"/>
    </source>
</evidence>
<dbReference type="SMART" id="SM00174">
    <property type="entry name" value="RHO"/>
    <property type="match status" value="1"/>
</dbReference>
<dbReference type="GO" id="GO:0005509">
    <property type="term" value="F:calcium ion binding"/>
    <property type="evidence" value="ECO:0007669"/>
    <property type="project" value="InterPro"/>
</dbReference>
<dbReference type="EMBL" id="VEVO01000006">
    <property type="protein sequence ID" value="KAF0041039.1"/>
    <property type="molecule type" value="Genomic_DNA"/>
</dbReference>
<dbReference type="GO" id="GO:0005525">
    <property type="term" value="F:GTP binding"/>
    <property type="evidence" value="ECO:0007669"/>
    <property type="project" value="UniProtKB-KW"/>
</dbReference>
<dbReference type="SMART" id="SM00054">
    <property type="entry name" value="EFh"/>
    <property type="match status" value="2"/>
</dbReference>
<dbReference type="Gene3D" id="3.40.50.300">
    <property type="entry name" value="P-loop containing nucleotide triphosphate hydrolases"/>
    <property type="match status" value="1"/>
</dbReference>
<evidence type="ECO:0000256" key="11">
    <source>
        <dbReference type="SAM" id="MobiDB-lite"/>
    </source>
</evidence>